<evidence type="ECO:0000313" key="1">
    <source>
        <dbReference type="EMBL" id="KAK7369026.1"/>
    </source>
</evidence>
<dbReference type="AlphaFoldDB" id="A0AAN9NAY8"/>
<comment type="caution">
    <text evidence="1">The sequence shown here is derived from an EMBL/GenBank/DDBJ whole genome shotgun (WGS) entry which is preliminary data.</text>
</comment>
<name>A0AAN9NAY8_PHACN</name>
<dbReference type="EMBL" id="JAYMYR010000004">
    <property type="protein sequence ID" value="KAK7369026.1"/>
    <property type="molecule type" value="Genomic_DNA"/>
</dbReference>
<organism evidence="1 2">
    <name type="scientific">Phaseolus coccineus</name>
    <name type="common">Scarlet runner bean</name>
    <name type="synonym">Phaseolus multiflorus</name>
    <dbReference type="NCBI Taxonomy" id="3886"/>
    <lineage>
        <taxon>Eukaryota</taxon>
        <taxon>Viridiplantae</taxon>
        <taxon>Streptophyta</taxon>
        <taxon>Embryophyta</taxon>
        <taxon>Tracheophyta</taxon>
        <taxon>Spermatophyta</taxon>
        <taxon>Magnoliopsida</taxon>
        <taxon>eudicotyledons</taxon>
        <taxon>Gunneridae</taxon>
        <taxon>Pentapetalae</taxon>
        <taxon>rosids</taxon>
        <taxon>fabids</taxon>
        <taxon>Fabales</taxon>
        <taxon>Fabaceae</taxon>
        <taxon>Papilionoideae</taxon>
        <taxon>50 kb inversion clade</taxon>
        <taxon>NPAAA clade</taxon>
        <taxon>indigoferoid/millettioid clade</taxon>
        <taxon>Phaseoleae</taxon>
        <taxon>Phaseolus</taxon>
    </lineage>
</organism>
<dbReference type="Proteomes" id="UP001374584">
    <property type="component" value="Unassembled WGS sequence"/>
</dbReference>
<proteinExistence type="predicted"/>
<evidence type="ECO:0000313" key="2">
    <source>
        <dbReference type="Proteomes" id="UP001374584"/>
    </source>
</evidence>
<keyword evidence="2" id="KW-1185">Reference proteome</keyword>
<protein>
    <submittedName>
        <fullName evidence="1">Uncharacterized protein</fullName>
    </submittedName>
</protein>
<accession>A0AAN9NAY8</accession>
<reference evidence="1 2" key="1">
    <citation type="submission" date="2024-01" db="EMBL/GenBank/DDBJ databases">
        <title>The genomes of 5 underutilized Papilionoideae crops provide insights into root nodulation and disease resistanc.</title>
        <authorList>
            <person name="Jiang F."/>
        </authorList>
    </citation>
    <scope>NUCLEOTIDE SEQUENCE [LARGE SCALE GENOMIC DNA]</scope>
    <source>
        <strain evidence="1">JINMINGXINNONG_FW02</strain>
        <tissue evidence="1">Leaves</tissue>
    </source>
</reference>
<sequence>MQSSNCHAYEGTVPAIQSKTAMTQPHLALHSNTNCFGNGAATRRPAFHSNSRTTFSDPSSQVSSSALGSSFSSMRSFESFYLSGCSEPRWFDPPIEPYLYLSVVLQLPVACILQGMEGWIKELEGLNQELLKQEVVVEEDLSLTKNKLEHSEADQ</sequence>
<gene>
    <name evidence="1" type="ORF">VNO80_11060</name>
</gene>